<evidence type="ECO:0000256" key="4">
    <source>
        <dbReference type="ARBA" id="ARBA00031929"/>
    </source>
</evidence>
<feature type="compositionally biased region" description="Acidic residues" evidence="5">
    <location>
        <begin position="43"/>
        <end position="54"/>
    </location>
</feature>
<evidence type="ECO:0000256" key="5">
    <source>
        <dbReference type="SAM" id="MobiDB-lite"/>
    </source>
</evidence>
<evidence type="ECO:0000256" key="2">
    <source>
        <dbReference type="ARBA" id="ARBA00022737"/>
    </source>
</evidence>
<dbReference type="GO" id="GO:0003723">
    <property type="term" value="F:RNA binding"/>
    <property type="evidence" value="ECO:0007669"/>
    <property type="project" value="InterPro"/>
</dbReference>
<reference evidence="6" key="1">
    <citation type="submission" date="2022-07" db="EMBL/GenBank/DDBJ databases">
        <title>Phylogenomic reconstructions and comparative analyses of Kickxellomycotina fungi.</title>
        <authorList>
            <person name="Reynolds N.K."/>
            <person name="Stajich J.E."/>
            <person name="Barry K."/>
            <person name="Grigoriev I.V."/>
            <person name="Crous P."/>
            <person name="Smith M.E."/>
        </authorList>
    </citation>
    <scope>NUCLEOTIDE SEQUENCE</scope>
    <source>
        <strain evidence="6">NBRC 100468</strain>
    </source>
</reference>
<sequence>MPTDKQRKGRRGKRGRGKNQDDQQKDIVATEQQQQQQQKVEDVGEDDLEAEDMFMVDTEGQSQPKKDKKSKKSYKEKKPKAADIKQEETALPPPQATEELNEQEYPYEAEQEGYQPPEFNDNYYYGGDGGYQEEGDGSLHPASYGILNPDLQSYIKNCENMLDDPPFETAEDLDGFLANMYEEIKEKEVIVMTDHECSRILEKLLRVSSDYQIRQVMSRINGKVPELIIHRFASHVLQTLATLCVAGIDRELRGEYLGQAPQNNDSNDNENGDEKLPTYEDMVIGMTRELEPHWSFMISDPYASHVIQVLLLLLANMPQQLTSSTNNGSSGGTKSSIRSKKSIKYAQDNNSLVQQAALLVSGGKRNGDTVLFKVPDSFKPLLLETLTTINDSLNDIIARSYISHASANLVLQQILKIQAKENVLEIPGGLLDKLLRGIITEENPEKDSRRDMANELTIKDPVGSHFIQVVLETCSSGTYRKLYSLYFKDKIKSLAFHPSANFVVQSLMTNVKTKEQLKGMLQDIAPLLKDLIIKGRAGVARSLMLACTRLNACYQEMVDAICQAFEVATDVEKRRIVPVIAYLILYKDYDPMNTKNLRLNIQGSLIIQDWAKFPEPQSAIVAQGLIGLPIWVLCEWATNPVGSRIVEAILKSPTVPLKLKRKIVLNFMTHYAEIGCNKYGSHIVDACWNEAGDIVLKEKMIKEFIENEAKFQDSLFGRFILRNCRLESYKRSPKEWSIREKGYEKRKEMFKDILEDGLATSGVNNKEKRKSGCDDQDGAEDEIDQVFKKAKTNKSKDKDSKDKKKKKSVSNINEVI</sequence>
<keyword evidence="2" id="KW-0677">Repeat</keyword>
<gene>
    <name evidence="6" type="primary">NOP9</name>
    <name evidence="6" type="ORF">H4219_005486</name>
</gene>
<feature type="compositionally biased region" description="Basic and acidic residues" evidence="5">
    <location>
        <begin position="79"/>
        <end position="88"/>
    </location>
</feature>
<dbReference type="GO" id="GO:0000056">
    <property type="term" value="P:ribosomal small subunit export from nucleus"/>
    <property type="evidence" value="ECO:0007669"/>
    <property type="project" value="TreeGrafter"/>
</dbReference>
<dbReference type="InterPro" id="IPR040000">
    <property type="entry name" value="NOP9"/>
</dbReference>
<dbReference type="SMART" id="SM00025">
    <property type="entry name" value="Pumilio"/>
    <property type="match status" value="6"/>
</dbReference>
<dbReference type="PANTHER" id="PTHR13102:SF0">
    <property type="entry name" value="NUCLEOLAR PROTEIN 9"/>
    <property type="match status" value="1"/>
</dbReference>
<dbReference type="GO" id="GO:0000447">
    <property type="term" value="P:endonucleolytic cleavage in ITS1 to separate SSU-rRNA from 5.8S rRNA and LSU-rRNA from tricistronic rRNA transcript (SSU-rRNA, 5.8S rRNA, LSU-rRNA)"/>
    <property type="evidence" value="ECO:0007669"/>
    <property type="project" value="TreeGrafter"/>
</dbReference>
<name>A0A9W7ZMS8_9FUNG</name>
<dbReference type="Pfam" id="PF22493">
    <property type="entry name" value="PUF_NOP9"/>
    <property type="match status" value="1"/>
</dbReference>
<dbReference type="GO" id="GO:0030688">
    <property type="term" value="C:preribosome, small subunit precursor"/>
    <property type="evidence" value="ECO:0007669"/>
    <property type="project" value="TreeGrafter"/>
</dbReference>
<protein>
    <recommendedName>
        <fullName evidence="1">Nucleolar protein 9</fullName>
    </recommendedName>
    <alternativeName>
        <fullName evidence="3 4">Pumilio domain-containing protein NOP9</fullName>
    </alternativeName>
</protein>
<dbReference type="InterPro" id="IPR001313">
    <property type="entry name" value="Pumilio_RNA-bd_rpt"/>
</dbReference>
<evidence type="ECO:0000313" key="6">
    <source>
        <dbReference type="EMBL" id="KAJ1912757.1"/>
    </source>
</evidence>
<dbReference type="GO" id="GO:0000472">
    <property type="term" value="P:endonucleolytic cleavage to generate mature 5'-end of SSU-rRNA from (SSU-rRNA, 5.8S rRNA, LSU-rRNA)"/>
    <property type="evidence" value="ECO:0007669"/>
    <property type="project" value="TreeGrafter"/>
</dbReference>
<evidence type="ECO:0000313" key="7">
    <source>
        <dbReference type="Proteomes" id="UP001150538"/>
    </source>
</evidence>
<feature type="compositionally biased region" description="Acidic residues" evidence="5">
    <location>
        <begin position="774"/>
        <end position="784"/>
    </location>
</feature>
<dbReference type="InterPro" id="IPR016024">
    <property type="entry name" value="ARM-type_fold"/>
</dbReference>
<dbReference type="GO" id="GO:0000480">
    <property type="term" value="P:endonucleolytic cleavage in 5'-ETS of tricistronic rRNA transcript (SSU-rRNA, 5.8S rRNA, LSU-rRNA)"/>
    <property type="evidence" value="ECO:0007669"/>
    <property type="project" value="TreeGrafter"/>
</dbReference>
<feature type="region of interest" description="Disordered" evidence="5">
    <location>
        <begin position="1"/>
        <end position="117"/>
    </location>
</feature>
<dbReference type="AlphaFoldDB" id="A0A9W7ZMS8"/>
<proteinExistence type="predicted"/>
<dbReference type="EMBL" id="JANBPU010000315">
    <property type="protein sequence ID" value="KAJ1912757.1"/>
    <property type="molecule type" value="Genomic_DNA"/>
</dbReference>
<feature type="region of interest" description="Disordered" evidence="5">
    <location>
        <begin position="762"/>
        <end position="816"/>
    </location>
</feature>
<dbReference type="SUPFAM" id="SSF48371">
    <property type="entry name" value="ARM repeat"/>
    <property type="match status" value="2"/>
</dbReference>
<evidence type="ECO:0000256" key="3">
    <source>
        <dbReference type="ARBA" id="ARBA00030932"/>
    </source>
</evidence>
<dbReference type="Gene3D" id="1.25.10.10">
    <property type="entry name" value="Leucine-rich Repeat Variant"/>
    <property type="match status" value="2"/>
</dbReference>
<dbReference type="InterPro" id="IPR011989">
    <property type="entry name" value="ARM-like"/>
</dbReference>
<dbReference type="GO" id="GO:0005730">
    <property type="term" value="C:nucleolus"/>
    <property type="evidence" value="ECO:0007669"/>
    <property type="project" value="TreeGrafter"/>
</dbReference>
<dbReference type="PANTHER" id="PTHR13102">
    <property type="entry name" value="NUCLEOLAR PROTEIN 9"/>
    <property type="match status" value="1"/>
</dbReference>
<dbReference type="GO" id="GO:0030686">
    <property type="term" value="C:90S preribosome"/>
    <property type="evidence" value="ECO:0007669"/>
    <property type="project" value="TreeGrafter"/>
</dbReference>
<feature type="compositionally biased region" description="Basic residues" evidence="5">
    <location>
        <begin position="7"/>
        <end position="17"/>
    </location>
</feature>
<comment type="caution">
    <text evidence="6">The sequence shown here is derived from an EMBL/GenBank/DDBJ whole genome shotgun (WGS) entry which is preliminary data.</text>
</comment>
<dbReference type="Proteomes" id="UP001150538">
    <property type="component" value="Unassembled WGS sequence"/>
</dbReference>
<feature type="compositionally biased region" description="Basic residues" evidence="5">
    <location>
        <begin position="66"/>
        <end position="78"/>
    </location>
</feature>
<keyword evidence="7" id="KW-1185">Reference proteome</keyword>
<feature type="compositionally biased region" description="Acidic residues" evidence="5">
    <location>
        <begin position="99"/>
        <end position="111"/>
    </location>
</feature>
<organism evidence="6 7">
    <name type="scientific">Mycoemilia scoparia</name>
    <dbReference type="NCBI Taxonomy" id="417184"/>
    <lineage>
        <taxon>Eukaryota</taxon>
        <taxon>Fungi</taxon>
        <taxon>Fungi incertae sedis</taxon>
        <taxon>Zoopagomycota</taxon>
        <taxon>Kickxellomycotina</taxon>
        <taxon>Kickxellomycetes</taxon>
        <taxon>Kickxellales</taxon>
        <taxon>Kickxellaceae</taxon>
        <taxon>Mycoemilia</taxon>
    </lineage>
</organism>
<dbReference type="OrthoDB" id="392571at2759"/>
<evidence type="ECO:0000256" key="1">
    <source>
        <dbReference type="ARBA" id="ARBA00016427"/>
    </source>
</evidence>
<accession>A0A9W7ZMS8</accession>